<evidence type="ECO:0000313" key="2">
    <source>
        <dbReference type="EMBL" id="OWA53055.1"/>
    </source>
</evidence>
<dbReference type="OrthoDB" id="10625364at2759"/>
<gene>
    <name evidence="2" type="ORF">BV898_17490</name>
</gene>
<feature type="region of interest" description="Disordered" evidence="1">
    <location>
        <begin position="295"/>
        <end position="318"/>
    </location>
</feature>
<evidence type="ECO:0000256" key="1">
    <source>
        <dbReference type="SAM" id="MobiDB-lite"/>
    </source>
</evidence>
<organism evidence="2 3">
    <name type="scientific">Hypsibius exemplaris</name>
    <name type="common">Freshwater tardigrade</name>
    <dbReference type="NCBI Taxonomy" id="2072580"/>
    <lineage>
        <taxon>Eukaryota</taxon>
        <taxon>Metazoa</taxon>
        <taxon>Ecdysozoa</taxon>
        <taxon>Tardigrada</taxon>
        <taxon>Eutardigrada</taxon>
        <taxon>Parachela</taxon>
        <taxon>Hypsibioidea</taxon>
        <taxon>Hypsibiidae</taxon>
        <taxon>Hypsibius</taxon>
    </lineage>
</organism>
<name>A0A9X6NF65_HYPEX</name>
<proteinExistence type="predicted"/>
<evidence type="ECO:0000313" key="3">
    <source>
        <dbReference type="Proteomes" id="UP000192578"/>
    </source>
</evidence>
<feature type="compositionally biased region" description="Low complexity" evidence="1">
    <location>
        <begin position="296"/>
        <end position="318"/>
    </location>
</feature>
<accession>A0A9X6NF65</accession>
<keyword evidence="3" id="KW-1185">Reference proteome</keyword>
<dbReference type="AlphaFoldDB" id="A0A9X6NF65"/>
<dbReference type="EMBL" id="MTYJ01000300">
    <property type="protein sequence ID" value="OWA53055.1"/>
    <property type="molecule type" value="Genomic_DNA"/>
</dbReference>
<dbReference type="Proteomes" id="UP000192578">
    <property type="component" value="Unassembled WGS sequence"/>
</dbReference>
<sequence>MRHFGNMTRPSPSVFVNRFGDHSTSTIIGFYIYSQNKMPRVKKQSKASWVAPATASPEDEHHLARLSVIDKLIEDQVNASYVNGSRNHQLRFRKGEHVIALSGGLYYYATIKLPYRLAVQSSAYPKDQLPPVTSRMPTYLVSFDGWKSPECDEEHAENEILGRYTSQADYVLGMLYAHEWNDYRRMHMPKPTKQEAMGLGVWFLTDELYTELERRWRQHTGETISFQEFCGRPDTTPCVHIPVPSAVPAPPQSELLNGKVYRRRDDVPVVSRVGRPKKSPPTADQLGTVAVEHAGEAAAQQTEATTSSLSGTEHAGEAAAQQTQATTSSLSGSGIFNAFC</sequence>
<reference evidence="3" key="1">
    <citation type="submission" date="2017-01" db="EMBL/GenBank/DDBJ databases">
        <title>Comparative genomics of anhydrobiosis in the tardigrade Hypsibius dujardini.</title>
        <authorList>
            <person name="Yoshida Y."/>
            <person name="Koutsovoulos G."/>
            <person name="Laetsch D."/>
            <person name="Stevens L."/>
            <person name="Kumar S."/>
            <person name="Horikawa D."/>
            <person name="Ishino K."/>
            <person name="Komine S."/>
            <person name="Tomita M."/>
            <person name="Blaxter M."/>
            <person name="Arakawa K."/>
        </authorList>
    </citation>
    <scope>NUCLEOTIDE SEQUENCE [LARGE SCALE GENOMIC DNA]</scope>
    <source>
        <strain evidence="3">Z151</strain>
    </source>
</reference>
<protein>
    <submittedName>
        <fullName evidence="2">Uncharacterized protein</fullName>
    </submittedName>
</protein>
<comment type="caution">
    <text evidence="2">The sequence shown here is derived from an EMBL/GenBank/DDBJ whole genome shotgun (WGS) entry which is preliminary data.</text>
</comment>